<keyword evidence="3" id="KW-0804">Transcription</keyword>
<keyword evidence="1" id="KW-0805">Transcription regulation</keyword>
<dbReference type="PANTHER" id="PTHR46796">
    <property type="entry name" value="HTH-TYPE TRANSCRIPTIONAL ACTIVATOR RHAS-RELATED"/>
    <property type="match status" value="1"/>
</dbReference>
<dbReference type="PANTHER" id="PTHR46796:SF2">
    <property type="entry name" value="TRANSCRIPTIONAL REGULATORY PROTEIN"/>
    <property type="match status" value="1"/>
</dbReference>
<dbReference type="SUPFAM" id="SSF46689">
    <property type="entry name" value="Homeodomain-like"/>
    <property type="match status" value="2"/>
</dbReference>
<dbReference type="KEGG" id="llu:AKJ09_02371"/>
<reference evidence="5 6" key="1">
    <citation type="submission" date="2015-08" db="EMBL/GenBank/DDBJ databases">
        <authorList>
            <person name="Babu N.S."/>
            <person name="Beckwith C.J."/>
            <person name="Beseler K.G."/>
            <person name="Brison A."/>
            <person name="Carone J.V."/>
            <person name="Caskin T.P."/>
            <person name="Diamond M."/>
            <person name="Durham M.E."/>
            <person name="Foxe J.M."/>
            <person name="Go M."/>
            <person name="Henderson B.A."/>
            <person name="Jones I.B."/>
            <person name="McGettigan J.A."/>
            <person name="Micheletti S.J."/>
            <person name="Nasrallah M.E."/>
            <person name="Ortiz D."/>
            <person name="Piller C.R."/>
            <person name="Privatt S.R."/>
            <person name="Schneider S.L."/>
            <person name="Sharp S."/>
            <person name="Smith T.C."/>
            <person name="Stanton J.D."/>
            <person name="Ullery H.E."/>
            <person name="Wilson R.J."/>
            <person name="Serrano M.G."/>
            <person name="Buck G."/>
            <person name="Lee V."/>
            <person name="Wang Y."/>
            <person name="Carvalho R."/>
            <person name="Voegtly L."/>
            <person name="Shi R."/>
            <person name="Duckworth R."/>
            <person name="Johnson A."/>
            <person name="Loviza R."/>
            <person name="Walstead R."/>
            <person name="Shah Z."/>
            <person name="Kiflezghi M."/>
            <person name="Wade K."/>
            <person name="Ball S.L."/>
            <person name="Bradley K.W."/>
            <person name="Asai D.J."/>
            <person name="Bowman C.A."/>
            <person name="Russell D.A."/>
            <person name="Pope W.H."/>
            <person name="Jacobs-Sera D."/>
            <person name="Hendrix R.W."/>
            <person name="Hatfull G.F."/>
        </authorList>
    </citation>
    <scope>NUCLEOTIDE SEQUENCE [LARGE SCALE GENOMIC DNA]</scope>
    <source>
        <strain evidence="5 6">DSM 27648</strain>
    </source>
</reference>
<evidence type="ECO:0000256" key="2">
    <source>
        <dbReference type="ARBA" id="ARBA00023125"/>
    </source>
</evidence>
<proteinExistence type="predicted"/>
<dbReference type="InterPro" id="IPR050204">
    <property type="entry name" value="AraC_XylS_family_regulators"/>
</dbReference>
<dbReference type="InterPro" id="IPR018060">
    <property type="entry name" value="HTH_AraC"/>
</dbReference>
<gene>
    <name evidence="5" type="ORF">AKJ09_02371</name>
</gene>
<dbReference type="Proteomes" id="UP000064967">
    <property type="component" value="Chromosome"/>
</dbReference>
<evidence type="ECO:0000313" key="6">
    <source>
        <dbReference type="Proteomes" id="UP000064967"/>
    </source>
</evidence>
<keyword evidence="6" id="KW-1185">Reference proteome</keyword>
<dbReference type="Pfam" id="PF12833">
    <property type="entry name" value="HTH_18"/>
    <property type="match status" value="1"/>
</dbReference>
<accession>A0A0K1PQB4</accession>
<keyword evidence="2" id="KW-0238">DNA-binding</keyword>
<evidence type="ECO:0000256" key="1">
    <source>
        <dbReference type="ARBA" id="ARBA00023015"/>
    </source>
</evidence>
<evidence type="ECO:0000256" key="3">
    <source>
        <dbReference type="ARBA" id="ARBA00023163"/>
    </source>
</evidence>
<dbReference type="Gene3D" id="1.10.10.60">
    <property type="entry name" value="Homeodomain-like"/>
    <property type="match status" value="2"/>
</dbReference>
<dbReference type="GO" id="GO:0043565">
    <property type="term" value="F:sequence-specific DNA binding"/>
    <property type="evidence" value="ECO:0007669"/>
    <property type="project" value="InterPro"/>
</dbReference>
<sequence length="255" mass="28309">MRRGMTNPQSQWSRVDALDILDVSSPTDKRWEFHWPGRLVVEPLTDGVEWHPKSETRELPRGTVLAAPAFAGHVRIHARAGASFRVIFEDVRDVEPAFYGRVHYPTVCKLSANDGDIRTLFARAIDALERTAPTSVRVSTKILRTREVLSQDLTVEMNLEALAVAVGIAPSHLCRAFRRAVGLPPYRFRAHLRIAHARLLLAAGHDCTDVAYRLGFYDQSHLSRSFKEITGTTPGTYARTCGATGASRPQLLSAA</sequence>
<protein>
    <submittedName>
        <fullName evidence="5">Transcriptional regulator, AraC family</fullName>
    </submittedName>
</protein>
<dbReference type="STRING" id="1391654.AKJ09_02371"/>
<dbReference type="AlphaFoldDB" id="A0A0K1PQB4"/>
<dbReference type="EMBL" id="CP012333">
    <property type="protein sequence ID" value="AKU95707.1"/>
    <property type="molecule type" value="Genomic_DNA"/>
</dbReference>
<dbReference type="GO" id="GO:0003700">
    <property type="term" value="F:DNA-binding transcription factor activity"/>
    <property type="evidence" value="ECO:0007669"/>
    <property type="project" value="InterPro"/>
</dbReference>
<evidence type="ECO:0000259" key="4">
    <source>
        <dbReference type="PROSITE" id="PS01124"/>
    </source>
</evidence>
<dbReference type="InterPro" id="IPR009057">
    <property type="entry name" value="Homeodomain-like_sf"/>
</dbReference>
<dbReference type="SMART" id="SM00342">
    <property type="entry name" value="HTH_ARAC"/>
    <property type="match status" value="1"/>
</dbReference>
<organism evidence="5 6">
    <name type="scientific">Labilithrix luteola</name>
    <dbReference type="NCBI Taxonomy" id="1391654"/>
    <lineage>
        <taxon>Bacteria</taxon>
        <taxon>Pseudomonadati</taxon>
        <taxon>Myxococcota</taxon>
        <taxon>Polyangia</taxon>
        <taxon>Polyangiales</taxon>
        <taxon>Labilitrichaceae</taxon>
        <taxon>Labilithrix</taxon>
    </lineage>
</organism>
<dbReference type="PROSITE" id="PS01124">
    <property type="entry name" value="HTH_ARAC_FAMILY_2"/>
    <property type="match status" value="1"/>
</dbReference>
<feature type="domain" description="HTH araC/xylS-type" evidence="4">
    <location>
        <begin position="143"/>
        <end position="240"/>
    </location>
</feature>
<evidence type="ECO:0000313" key="5">
    <source>
        <dbReference type="EMBL" id="AKU95707.1"/>
    </source>
</evidence>
<name>A0A0K1PQB4_9BACT</name>